<evidence type="ECO:0000313" key="1">
    <source>
        <dbReference type="EMBL" id="MDF3836226.1"/>
    </source>
</evidence>
<organism evidence="1 2">
    <name type="scientific">Cupriavidus basilensis</name>
    <dbReference type="NCBI Taxonomy" id="68895"/>
    <lineage>
        <taxon>Bacteria</taxon>
        <taxon>Pseudomonadati</taxon>
        <taxon>Pseudomonadota</taxon>
        <taxon>Betaproteobacteria</taxon>
        <taxon>Burkholderiales</taxon>
        <taxon>Burkholderiaceae</taxon>
        <taxon>Cupriavidus</taxon>
    </lineage>
</organism>
<accession>A0ABT6AUC6</accession>
<protein>
    <submittedName>
        <fullName evidence="1">Uncharacterized protein</fullName>
    </submittedName>
</protein>
<evidence type="ECO:0000313" key="2">
    <source>
        <dbReference type="Proteomes" id="UP001216674"/>
    </source>
</evidence>
<keyword evidence="2" id="KW-1185">Reference proteome</keyword>
<sequence length="663" mass="74896">MERGFDESAFHQAFLSYHDDSPEDLHVRNFGVLVAARVQRLFATLVEMEKRSPRFSYEEMAKAVATFAHKQQLALFADYWSALADVTEITQEALTTQRTATDQHGNAFTPDEVLQAIIDGAKHVLRHAREGKGFGGGGDQPEVVSIDGVAAEALRLGTGLEMLRKQWHAVLWGGASVHVDSRPPGRYFIDKTASTLEQMASVDLQRRQVSIGRDTRELKELNLRHRLGERRILAWENSDSNAERLVVTTIDALPEEQYRMAVELAVSQTAQINTYVEDFLKESHPSLKGITYQQVLHAWYCLALLIQTDQIRAEDDYDSLGHHSRPPVTCLQADQLNSALCEALGIQPVEAKTVINFLTYKGQHQTLWTRPLLETKAGFLPMWWPLQCGHLMRLVADWGKGDKDGDGKFSDKGHRYEEMVHLMLAKLPVVENPAFRYLPLGPRLNVPDDAIGDVDAAFIIDHTLFVLECRAVGYPAEAFEFWTTHEDLQDKIRQVLRKKEYLASNPEVVKSWVERTHPTVTIPKIERVVAIVLSNSFLLEGERAQQPYFVHTDTLYNALLTGYSNFGGGFDEDDREVEYHVDFRKGGLADADAFLRALKHPPKAEAYKACITTLDSTMPRFDESDSMGLMRSPVITMPTHGRDVEAFLQRCSFVQHVRKVKVA</sequence>
<dbReference type="RefSeq" id="WP_276266764.1">
    <property type="nucleotide sequence ID" value="NZ_JARJLM010000424.1"/>
</dbReference>
<proteinExistence type="predicted"/>
<dbReference type="EMBL" id="JARJLM010000424">
    <property type="protein sequence ID" value="MDF3836226.1"/>
    <property type="molecule type" value="Genomic_DNA"/>
</dbReference>
<dbReference type="Proteomes" id="UP001216674">
    <property type="component" value="Unassembled WGS sequence"/>
</dbReference>
<name>A0ABT6AUC6_9BURK</name>
<comment type="caution">
    <text evidence="1">The sequence shown here is derived from an EMBL/GenBank/DDBJ whole genome shotgun (WGS) entry which is preliminary data.</text>
</comment>
<gene>
    <name evidence="1" type="ORF">P3W85_25215</name>
</gene>
<reference evidence="1 2" key="1">
    <citation type="submission" date="2023-03" db="EMBL/GenBank/DDBJ databases">
        <title>Draft assemblies of triclosan tolerant bacteria isolated from returned activated sludge.</title>
        <authorList>
            <person name="Van Hamelsveld S."/>
        </authorList>
    </citation>
    <scope>NUCLEOTIDE SEQUENCE [LARGE SCALE GENOMIC DNA]</scope>
    <source>
        <strain evidence="1 2">GW210010_S58</strain>
    </source>
</reference>